<feature type="transmembrane region" description="Helical" evidence="2">
    <location>
        <begin position="313"/>
        <end position="335"/>
    </location>
</feature>
<feature type="region of interest" description="Disordered" evidence="1">
    <location>
        <begin position="126"/>
        <end position="145"/>
    </location>
</feature>
<dbReference type="InterPro" id="IPR039775">
    <property type="entry name" value="PHTF1/2"/>
</dbReference>
<evidence type="ECO:0000256" key="2">
    <source>
        <dbReference type="SAM" id="Phobius"/>
    </source>
</evidence>
<dbReference type="EMBL" id="MRZV01002388">
    <property type="protein sequence ID" value="PIK33835.1"/>
    <property type="molecule type" value="Genomic_DNA"/>
</dbReference>
<keyword evidence="3" id="KW-0238">DNA-binding</keyword>
<evidence type="ECO:0000256" key="1">
    <source>
        <dbReference type="SAM" id="MobiDB-lite"/>
    </source>
</evidence>
<protein>
    <submittedName>
        <fullName evidence="3">Putative homeodomain transcription factor 2-like</fullName>
    </submittedName>
</protein>
<dbReference type="AlphaFoldDB" id="A0A2G8JDN0"/>
<keyword evidence="4" id="KW-1185">Reference proteome</keyword>
<gene>
    <name evidence="3" type="ORF">BSL78_29341</name>
</gene>
<comment type="caution">
    <text evidence="3">The sequence shown here is derived from an EMBL/GenBank/DDBJ whole genome shotgun (WGS) entry which is preliminary data.</text>
</comment>
<dbReference type="GO" id="GO:0005783">
    <property type="term" value="C:endoplasmic reticulum"/>
    <property type="evidence" value="ECO:0007669"/>
    <property type="project" value="InterPro"/>
</dbReference>
<keyword evidence="2" id="KW-0472">Membrane</keyword>
<dbReference type="GO" id="GO:0003677">
    <property type="term" value="F:DNA binding"/>
    <property type="evidence" value="ECO:0007669"/>
    <property type="project" value="UniProtKB-KW"/>
</dbReference>
<name>A0A2G8JDN0_STIJA</name>
<dbReference type="PANTHER" id="PTHR12680">
    <property type="entry name" value="PUTATIVE HOMEODOMAIN TRANSCRIPTION FACTOR PHTF"/>
    <property type="match status" value="1"/>
</dbReference>
<dbReference type="STRING" id="307972.A0A2G8JDN0"/>
<organism evidence="3 4">
    <name type="scientific">Stichopus japonicus</name>
    <name type="common">Sea cucumber</name>
    <dbReference type="NCBI Taxonomy" id="307972"/>
    <lineage>
        <taxon>Eukaryota</taxon>
        <taxon>Metazoa</taxon>
        <taxon>Echinodermata</taxon>
        <taxon>Eleutherozoa</taxon>
        <taxon>Echinozoa</taxon>
        <taxon>Holothuroidea</taxon>
        <taxon>Aspidochirotacea</taxon>
        <taxon>Aspidochirotida</taxon>
        <taxon>Stichopodidae</taxon>
        <taxon>Apostichopus</taxon>
    </lineage>
</organism>
<proteinExistence type="predicted"/>
<evidence type="ECO:0000313" key="4">
    <source>
        <dbReference type="Proteomes" id="UP000230750"/>
    </source>
</evidence>
<keyword evidence="2" id="KW-0812">Transmembrane</keyword>
<feature type="transmembrane region" description="Helical" evidence="2">
    <location>
        <begin position="447"/>
        <end position="465"/>
    </location>
</feature>
<dbReference type="OrthoDB" id="10066656at2759"/>
<accession>A0A2G8JDN0</accession>
<keyword evidence="3" id="KW-0371">Homeobox</keyword>
<sequence>MDRNLNKQAVIRPPGIQAIVVPNQCEVKKERQHCLNLQPSKIIKSRLTPRAGCRHISPARKEAEVTGCSAEDFTLLTTPIDDEEQAGSIFFTSQDVAIDGFESQTGGLRGGGGGGLQGRIEEDNDIFKNSKPSEENETYVPPKYKLEPGSRKVRRVSLLDRARKYSPLLEEEEEEEKEDDNLDVSSLLSFSWEIAIPSHPASLWNPILKRLRGKKRLEMRLALLLPATRAVTRSHQRRKKSLQRLMGLGHRYHTLKIPLKYFMLPVVQQVCQTQEKFVFEYLKVRMQENRYDGLEISCAINNKVHSLEGSTDYFIMGLMLSVLLALIPITYRCYLSKCEQDVTWLSTMWVWSALKSLSVLPLPAQFVLLVVTVQRFVSSCLLFFMLCAAERTYKQRCLFAKYFAHLTSARQARKSSLPHFRLDKVSNIKAWLSLRSFLKKRGPQRSVNTIVSSAFLLFLMLVSVLCMEMIGSSDNFPSNLHNWELVAWTFSLSPFLLQFIILGSEINKKFRNTSVILTEQINLYLNMERKPHKKEDLMLANNVLKLASKLLKELETPFKISGLVMNPVLYNITRVVVLSAFSGVLTELLGFKLKVLAKKVRSTMLEDRLNALILLYFHKDIALDYDEIVNIYSRKHPRRMTFLNPMEEK</sequence>
<dbReference type="PANTHER" id="PTHR12680:SF6">
    <property type="entry name" value="PROTEIN PHTF"/>
    <property type="match status" value="1"/>
</dbReference>
<evidence type="ECO:0000313" key="3">
    <source>
        <dbReference type="EMBL" id="PIK33835.1"/>
    </source>
</evidence>
<reference evidence="3 4" key="1">
    <citation type="journal article" date="2017" name="PLoS Biol.">
        <title>The sea cucumber genome provides insights into morphological evolution and visceral regeneration.</title>
        <authorList>
            <person name="Zhang X."/>
            <person name="Sun L."/>
            <person name="Yuan J."/>
            <person name="Sun Y."/>
            <person name="Gao Y."/>
            <person name="Zhang L."/>
            <person name="Li S."/>
            <person name="Dai H."/>
            <person name="Hamel J.F."/>
            <person name="Liu C."/>
            <person name="Yu Y."/>
            <person name="Liu S."/>
            <person name="Lin W."/>
            <person name="Guo K."/>
            <person name="Jin S."/>
            <person name="Xu P."/>
            <person name="Storey K.B."/>
            <person name="Huan P."/>
            <person name="Zhang T."/>
            <person name="Zhou Y."/>
            <person name="Zhang J."/>
            <person name="Lin C."/>
            <person name="Li X."/>
            <person name="Xing L."/>
            <person name="Huo D."/>
            <person name="Sun M."/>
            <person name="Wang L."/>
            <person name="Mercier A."/>
            <person name="Li F."/>
            <person name="Yang H."/>
            <person name="Xiang J."/>
        </authorList>
    </citation>
    <scope>NUCLEOTIDE SEQUENCE [LARGE SCALE GENOMIC DNA]</scope>
    <source>
        <strain evidence="3">Shaxun</strain>
        <tissue evidence="3">Muscle</tissue>
    </source>
</reference>
<feature type="transmembrane region" description="Helical" evidence="2">
    <location>
        <begin position="366"/>
        <end position="389"/>
    </location>
</feature>
<dbReference type="Proteomes" id="UP000230750">
    <property type="component" value="Unassembled WGS sequence"/>
</dbReference>
<keyword evidence="2" id="KW-1133">Transmembrane helix</keyword>
<feature type="transmembrane region" description="Helical" evidence="2">
    <location>
        <begin position="485"/>
        <end position="502"/>
    </location>
</feature>